<keyword evidence="2" id="KW-1185">Reference proteome</keyword>
<evidence type="ECO:0000313" key="2">
    <source>
        <dbReference type="Proteomes" id="UP000254293"/>
    </source>
</evidence>
<dbReference type="RefSeq" id="WP_115308539.1">
    <property type="nucleotide sequence ID" value="NZ_CP091516.1"/>
</dbReference>
<organism evidence="1 2">
    <name type="scientific">Kingella potus</name>
    <dbReference type="NCBI Taxonomy" id="265175"/>
    <lineage>
        <taxon>Bacteria</taxon>
        <taxon>Pseudomonadati</taxon>
        <taxon>Pseudomonadota</taxon>
        <taxon>Betaproteobacteria</taxon>
        <taxon>Neisseriales</taxon>
        <taxon>Neisseriaceae</taxon>
        <taxon>Kingella</taxon>
    </lineage>
</organism>
<evidence type="ECO:0000313" key="1">
    <source>
        <dbReference type="EMBL" id="STR02637.1"/>
    </source>
</evidence>
<dbReference type="PIRSF" id="PIRSF019302">
    <property type="entry name" value="UCP019302"/>
    <property type="match status" value="1"/>
</dbReference>
<dbReference type="EMBL" id="UGJJ01000002">
    <property type="protein sequence ID" value="STR02637.1"/>
    <property type="molecule type" value="Genomic_DNA"/>
</dbReference>
<proteinExistence type="predicted"/>
<reference evidence="1 2" key="1">
    <citation type="submission" date="2018-06" db="EMBL/GenBank/DDBJ databases">
        <authorList>
            <consortium name="Pathogen Informatics"/>
            <person name="Doyle S."/>
        </authorList>
    </citation>
    <scope>NUCLEOTIDE SEQUENCE [LARGE SCALE GENOMIC DNA]</scope>
    <source>
        <strain evidence="1 2">NCTC13336</strain>
    </source>
</reference>
<name>A0A377R1L6_9NEIS</name>
<dbReference type="AlphaFoldDB" id="A0A377R1L6"/>
<dbReference type="Proteomes" id="UP000254293">
    <property type="component" value="Unassembled WGS sequence"/>
</dbReference>
<dbReference type="Pfam" id="PF10084">
    <property type="entry name" value="DUF2322"/>
    <property type="match status" value="1"/>
</dbReference>
<dbReference type="OrthoDB" id="7596112at2"/>
<sequence length="105" mass="11010">MSFQDNLAAMPDITHLSGLNIRDAAGGIIGHIPAAPGKLGSLKLYNALAQQYSGRLNAEAAAHGLELFAEHTADAQACPGKHPNIDLLFKVQAANLDLTLEPLKA</sequence>
<dbReference type="InterPro" id="IPR016755">
    <property type="entry name" value="UCP019302"/>
</dbReference>
<accession>A0A377R1L6</accession>
<protein>
    <submittedName>
        <fullName evidence="1">Uncharacterized protein conserved in bacteria</fullName>
    </submittedName>
</protein>
<gene>
    <name evidence="1" type="ORF">NCTC13336_01515</name>
</gene>